<feature type="signal peptide" evidence="2">
    <location>
        <begin position="1"/>
        <end position="20"/>
    </location>
</feature>
<feature type="compositionally biased region" description="Acidic residues" evidence="1">
    <location>
        <begin position="275"/>
        <end position="285"/>
    </location>
</feature>
<evidence type="ECO:0000313" key="4">
    <source>
        <dbReference type="EMBL" id="TFL02207.1"/>
    </source>
</evidence>
<feature type="region of interest" description="Disordered" evidence="1">
    <location>
        <begin position="254"/>
        <end position="305"/>
    </location>
</feature>
<dbReference type="EMBL" id="ML178823">
    <property type="protein sequence ID" value="TFL02207.1"/>
    <property type="molecule type" value="Genomic_DNA"/>
</dbReference>
<dbReference type="STRING" id="1884261.A0A5C3QL09"/>
<keyword evidence="5" id="KW-1185">Reference proteome</keyword>
<evidence type="ECO:0000313" key="5">
    <source>
        <dbReference type="Proteomes" id="UP000305067"/>
    </source>
</evidence>
<organism evidence="4 5">
    <name type="scientific">Pterulicium gracile</name>
    <dbReference type="NCBI Taxonomy" id="1884261"/>
    <lineage>
        <taxon>Eukaryota</taxon>
        <taxon>Fungi</taxon>
        <taxon>Dikarya</taxon>
        <taxon>Basidiomycota</taxon>
        <taxon>Agaricomycotina</taxon>
        <taxon>Agaricomycetes</taxon>
        <taxon>Agaricomycetidae</taxon>
        <taxon>Agaricales</taxon>
        <taxon>Pleurotineae</taxon>
        <taxon>Pterulaceae</taxon>
        <taxon>Pterulicium</taxon>
    </lineage>
</organism>
<proteinExistence type="predicted"/>
<dbReference type="PANTHER" id="PTHR45815:SF3">
    <property type="entry name" value="PROTEIN DISULFIDE-ISOMERASE A6"/>
    <property type="match status" value="1"/>
</dbReference>
<name>A0A5C3QL09_9AGAR</name>
<dbReference type="GO" id="GO:0016853">
    <property type="term" value="F:isomerase activity"/>
    <property type="evidence" value="ECO:0007669"/>
    <property type="project" value="UniProtKB-KW"/>
</dbReference>
<dbReference type="InterPro" id="IPR013766">
    <property type="entry name" value="Thioredoxin_domain"/>
</dbReference>
<protein>
    <submittedName>
        <fullName evidence="4">Disulfide isomerase</fullName>
    </submittedName>
</protein>
<dbReference type="GO" id="GO:0005788">
    <property type="term" value="C:endoplasmic reticulum lumen"/>
    <property type="evidence" value="ECO:0007669"/>
    <property type="project" value="TreeGrafter"/>
</dbReference>
<reference evidence="4 5" key="1">
    <citation type="journal article" date="2019" name="Nat. Ecol. Evol.">
        <title>Megaphylogeny resolves global patterns of mushroom evolution.</title>
        <authorList>
            <person name="Varga T."/>
            <person name="Krizsan K."/>
            <person name="Foldi C."/>
            <person name="Dima B."/>
            <person name="Sanchez-Garcia M."/>
            <person name="Sanchez-Ramirez S."/>
            <person name="Szollosi G.J."/>
            <person name="Szarkandi J.G."/>
            <person name="Papp V."/>
            <person name="Albert L."/>
            <person name="Andreopoulos W."/>
            <person name="Angelini C."/>
            <person name="Antonin V."/>
            <person name="Barry K.W."/>
            <person name="Bougher N.L."/>
            <person name="Buchanan P."/>
            <person name="Buyck B."/>
            <person name="Bense V."/>
            <person name="Catcheside P."/>
            <person name="Chovatia M."/>
            <person name="Cooper J."/>
            <person name="Damon W."/>
            <person name="Desjardin D."/>
            <person name="Finy P."/>
            <person name="Geml J."/>
            <person name="Haridas S."/>
            <person name="Hughes K."/>
            <person name="Justo A."/>
            <person name="Karasinski D."/>
            <person name="Kautmanova I."/>
            <person name="Kiss B."/>
            <person name="Kocsube S."/>
            <person name="Kotiranta H."/>
            <person name="LaButti K.M."/>
            <person name="Lechner B.E."/>
            <person name="Liimatainen K."/>
            <person name="Lipzen A."/>
            <person name="Lukacs Z."/>
            <person name="Mihaltcheva S."/>
            <person name="Morgado L.N."/>
            <person name="Niskanen T."/>
            <person name="Noordeloos M.E."/>
            <person name="Ohm R.A."/>
            <person name="Ortiz-Santana B."/>
            <person name="Ovrebo C."/>
            <person name="Racz N."/>
            <person name="Riley R."/>
            <person name="Savchenko A."/>
            <person name="Shiryaev A."/>
            <person name="Soop K."/>
            <person name="Spirin V."/>
            <person name="Szebenyi C."/>
            <person name="Tomsovsky M."/>
            <person name="Tulloss R.E."/>
            <person name="Uehling J."/>
            <person name="Grigoriev I.V."/>
            <person name="Vagvolgyi C."/>
            <person name="Papp T."/>
            <person name="Martin F.M."/>
            <person name="Miettinen O."/>
            <person name="Hibbett D.S."/>
            <person name="Nagy L.G."/>
        </authorList>
    </citation>
    <scope>NUCLEOTIDE SEQUENCE [LARGE SCALE GENOMIC DNA]</scope>
    <source>
        <strain evidence="4 5">CBS 309.79</strain>
    </source>
</reference>
<feature type="compositionally biased region" description="Low complexity" evidence="1">
    <location>
        <begin position="254"/>
        <end position="268"/>
    </location>
</feature>
<keyword evidence="2" id="KW-0732">Signal</keyword>
<evidence type="ECO:0000256" key="2">
    <source>
        <dbReference type="SAM" id="SignalP"/>
    </source>
</evidence>
<keyword evidence="4" id="KW-0413">Isomerase</keyword>
<dbReference type="Proteomes" id="UP000305067">
    <property type="component" value="Unassembled WGS sequence"/>
</dbReference>
<feature type="domain" description="Thioredoxin" evidence="3">
    <location>
        <begin position="18"/>
        <end position="157"/>
    </location>
</feature>
<feature type="chain" id="PRO_5022922307" evidence="2">
    <location>
        <begin position="21"/>
        <end position="305"/>
    </location>
</feature>
<dbReference type="AlphaFoldDB" id="A0A5C3QL09"/>
<dbReference type="InterPro" id="IPR036249">
    <property type="entry name" value="Thioredoxin-like_sf"/>
</dbReference>
<dbReference type="SUPFAM" id="SSF52833">
    <property type="entry name" value="Thioredoxin-like"/>
    <property type="match status" value="1"/>
</dbReference>
<dbReference type="Gene3D" id="3.40.30.10">
    <property type="entry name" value="Glutaredoxin"/>
    <property type="match status" value="1"/>
</dbReference>
<dbReference type="GO" id="GO:0015035">
    <property type="term" value="F:protein-disulfide reductase activity"/>
    <property type="evidence" value="ECO:0007669"/>
    <property type="project" value="TreeGrafter"/>
</dbReference>
<dbReference type="PROSITE" id="PS51352">
    <property type="entry name" value="THIOREDOXIN_2"/>
    <property type="match status" value="1"/>
</dbReference>
<evidence type="ECO:0000256" key="1">
    <source>
        <dbReference type="SAM" id="MobiDB-lite"/>
    </source>
</evidence>
<gene>
    <name evidence="4" type="ORF">BDV98DRAFT_566881</name>
</gene>
<dbReference type="OrthoDB" id="427280at2759"/>
<dbReference type="GO" id="GO:0034976">
    <property type="term" value="P:response to endoplasmic reticulum stress"/>
    <property type="evidence" value="ECO:0007669"/>
    <property type="project" value="TreeGrafter"/>
</dbReference>
<evidence type="ECO:0000259" key="3">
    <source>
        <dbReference type="PROSITE" id="PS51352"/>
    </source>
</evidence>
<sequence>MLSKSALGLAIFLLPSLVSAGMYPKDSKVKALTNKTWKKAAKSNQTAMVAFVAPWCGHCKNMVPEYSKAAASVDTLIPFYAVDCDEEENKPLCASHNIRGFPTVKAFPRGLGGKASNFEYDRKAAALQNFAKGSIPKTVKKLMGPEEVQPWVEKTATTSTPRILLLTTQPKVPLLWNVLGNIFKDKLTLATNSDKKGKTSKLLGLDSESGGSKILVYAPDMTRPFVYDGVMKLDALTKFFTSVVDGSADLTIPEEATTGEVVGETSTGKTHGEEAVDAETSEESAGEGTAEPEPVAAKAHPTDEL</sequence>
<dbReference type="PRINTS" id="PR00421">
    <property type="entry name" value="THIOREDOXIN"/>
</dbReference>
<dbReference type="Pfam" id="PF00085">
    <property type="entry name" value="Thioredoxin"/>
    <property type="match status" value="1"/>
</dbReference>
<accession>A0A5C3QL09</accession>
<dbReference type="PANTHER" id="PTHR45815">
    <property type="entry name" value="PROTEIN DISULFIDE-ISOMERASE A6"/>
    <property type="match status" value="1"/>
</dbReference>